<proteinExistence type="predicted"/>
<gene>
    <name evidence="2" type="ORF">MILUP08_44548</name>
</gene>
<protein>
    <submittedName>
        <fullName evidence="2">Uncharacterized protein</fullName>
    </submittedName>
</protein>
<comment type="caution">
    <text evidence="2">The sequence shown here is derived from an EMBL/GenBank/DDBJ whole genome shotgun (WGS) entry which is preliminary data.</text>
</comment>
<feature type="region of interest" description="Disordered" evidence="1">
    <location>
        <begin position="1"/>
        <end position="69"/>
    </location>
</feature>
<name>I0L776_9ACTN</name>
<evidence type="ECO:0000313" key="2">
    <source>
        <dbReference type="EMBL" id="CCH19673.1"/>
    </source>
</evidence>
<reference evidence="3" key="1">
    <citation type="journal article" date="2012" name="J. Bacteriol.">
        <title>Genome Sequence of Micromonospora lupini Lupac 08, Isolated from Root Nodules of Lupinus angustifolius.</title>
        <authorList>
            <person name="Alonso-Vega P."/>
            <person name="Normand P."/>
            <person name="Bacigalupe R."/>
            <person name="Pujic P."/>
            <person name="Lajus A."/>
            <person name="Vallenet D."/>
            <person name="Carro L."/>
            <person name="Coll P."/>
            <person name="Trujillo M.E."/>
        </authorList>
    </citation>
    <scope>NUCLEOTIDE SEQUENCE [LARGE SCALE GENOMIC DNA]</scope>
    <source>
        <strain evidence="3">Lupac 08</strain>
    </source>
</reference>
<evidence type="ECO:0000256" key="1">
    <source>
        <dbReference type="SAM" id="MobiDB-lite"/>
    </source>
</evidence>
<evidence type="ECO:0000313" key="3">
    <source>
        <dbReference type="Proteomes" id="UP000003448"/>
    </source>
</evidence>
<dbReference type="Proteomes" id="UP000003448">
    <property type="component" value="Unassembled WGS sequence"/>
</dbReference>
<dbReference type="EMBL" id="CAIE01000035">
    <property type="protein sequence ID" value="CCH19673.1"/>
    <property type="molecule type" value="Genomic_DNA"/>
</dbReference>
<keyword evidence="3" id="KW-1185">Reference proteome</keyword>
<organism evidence="2 3">
    <name type="scientific">Micromonospora lupini str. Lupac 08</name>
    <dbReference type="NCBI Taxonomy" id="1150864"/>
    <lineage>
        <taxon>Bacteria</taxon>
        <taxon>Bacillati</taxon>
        <taxon>Actinomycetota</taxon>
        <taxon>Actinomycetes</taxon>
        <taxon>Micromonosporales</taxon>
        <taxon>Micromonosporaceae</taxon>
        <taxon>Micromonospora</taxon>
    </lineage>
</organism>
<sequence>MVTPGLSLDMGETSEERFQQFRPVARRRSRRDGEAAATVMAPRAGRAAVSDSDRIRSVGTSSPPARWPW</sequence>
<dbReference type="AlphaFoldDB" id="I0L776"/>
<accession>I0L776</accession>
<dbReference type="STRING" id="1150864.MILUP08_44548"/>